<protein>
    <submittedName>
        <fullName evidence="1">Uncharacterized protein</fullName>
    </submittedName>
</protein>
<evidence type="ECO:0000313" key="1">
    <source>
        <dbReference type="EMBL" id="SVC44825.1"/>
    </source>
</evidence>
<dbReference type="AlphaFoldDB" id="A0A382M9V7"/>
<accession>A0A382M9V7</accession>
<gene>
    <name evidence="1" type="ORF">METZ01_LOCUS297679</name>
</gene>
<sequence length="70" mass="7493">MKTLLICSVMVLGLGCEHSGGIKEHGNIQGSFKTEAGEVDFQIAIDKNGTKIFFEQTPNAPSKSSDHEGN</sequence>
<dbReference type="EMBL" id="UINC01091789">
    <property type="protein sequence ID" value="SVC44825.1"/>
    <property type="molecule type" value="Genomic_DNA"/>
</dbReference>
<reference evidence="1" key="1">
    <citation type="submission" date="2018-05" db="EMBL/GenBank/DDBJ databases">
        <authorList>
            <person name="Lanie J.A."/>
            <person name="Ng W.-L."/>
            <person name="Kazmierczak K.M."/>
            <person name="Andrzejewski T.M."/>
            <person name="Davidsen T.M."/>
            <person name="Wayne K.J."/>
            <person name="Tettelin H."/>
            <person name="Glass J.I."/>
            <person name="Rusch D."/>
            <person name="Podicherti R."/>
            <person name="Tsui H.-C.T."/>
            <person name="Winkler M.E."/>
        </authorList>
    </citation>
    <scope>NUCLEOTIDE SEQUENCE</scope>
</reference>
<feature type="non-terminal residue" evidence="1">
    <location>
        <position position="70"/>
    </location>
</feature>
<proteinExistence type="predicted"/>
<dbReference type="PROSITE" id="PS51257">
    <property type="entry name" value="PROKAR_LIPOPROTEIN"/>
    <property type="match status" value="1"/>
</dbReference>
<organism evidence="1">
    <name type="scientific">marine metagenome</name>
    <dbReference type="NCBI Taxonomy" id="408172"/>
    <lineage>
        <taxon>unclassified sequences</taxon>
        <taxon>metagenomes</taxon>
        <taxon>ecological metagenomes</taxon>
    </lineage>
</organism>
<name>A0A382M9V7_9ZZZZ</name>